<evidence type="ECO:0000313" key="3">
    <source>
        <dbReference type="Proteomes" id="UP001642409"/>
    </source>
</evidence>
<reference evidence="1" key="1">
    <citation type="submission" date="2023-06" db="EMBL/GenBank/DDBJ databases">
        <authorList>
            <person name="Kurt Z."/>
        </authorList>
    </citation>
    <scope>NUCLEOTIDE SEQUENCE</scope>
</reference>
<reference evidence="2 3" key="2">
    <citation type="submission" date="2024-07" db="EMBL/GenBank/DDBJ databases">
        <authorList>
            <person name="Akdeniz Z."/>
        </authorList>
    </citation>
    <scope>NUCLEOTIDE SEQUENCE [LARGE SCALE GENOMIC DNA]</scope>
</reference>
<dbReference type="EMBL" id="CAXDID020000395">
    <property type="protein sequence ID" value="CAL6086735.1"/>
    <property type="molecule type" value="Genomic_DNA"/>
</dbReference>
<dbReference type="SUPFAM" id="SSF52058">
    <property type="entry name" value="L domain-like"/>
    <property type="match status" value="1"/>
</dbReference>
<gene>
    <name evidence="1" type="ORF">HINF_LOCUS28142</name>
    <name evidence="2" type="ORF">HINF_LOCUS63309</name>
</gene>
<keyword evidence="3" id="KW-1185">Reference proteome</keyword>
<accession>A0AA86U791</accession>
<sequence length="147" mass="17519">MNYTQVIDLHPLQHLYQLQCIYANYACIIDVFPLSKLIQLNFLKFSNNKINSVETLKHHENFSEYDFSDQQVPTPDELKFYKKILKVHRSHKQIRNIMNDNKITKLRTSLTFKKNAVETIIDNYARKMNTQLELFAYFIQSSNTQLQ</sequence>
<dbReference type="Proteomes" id="UP001642409">
    <property type="component" value="Unassembled WGS sequence"/>
</dbReference>
<name>A0AA86U791_9EUKA</name>
<evidence type="ECO:0000313" key="2">
    <source>
        <dbReference type="EMBL" id="CAL6086735.1"/>
    </source>
</evidence>
<dbReference type="EMBL" id="CATOUU010000677">
    <property type="protein sequence ID" value="CAI9940497.1"/>
    <property type="molecule type" value="Genomic_DNA"/>
</dbReference>
<dbReference type="InterPro" id="IPR032675">
    <property type="entry name" value="LRR_dom_sf"/>
</dbReference>
<organism evidence="1">
    <name type="scientific">Hexamita inflata</name>
    <dbReference type="NCBI Taxonomy" id="28002"/>
    <lineage>
        <taxon>Eukaryota</taxon>
        <taxon>Metamonada</taxon>
        <taxon>Diplomonadida</taxon>
        <taxon>Hexamitidae</taxon>
        <taxon>Hexamitinae</taxon>
        <taxon>Hexamita</taxon>
    </lineage>
</organism>
<proteinExistence type="predicted"/>
<dbReference type="AlphaFoldDB" id="A0AA86U791"/>
<protein>
    <submittedName>
        <fullName evidence="1">Leucine-rich repeat domain-containing protein</fullName>
    </submittedName>
    <submittedName>
        <fullName evidence="2">Leucine-rich_repeat domain-containing protein</fullName>
    </submittedName>
</protein>
<evidence type="ECO:0000313" key="1">
    <source>
        <dbReference type="EMBL" id="CAI9940497.1"/>
    </source>
</evidence>
<dbReference type="Gene3D" id="3.80.10.10">
    <property type="entry name" value="Ribonuclease Inhibitor"/>
    <property type="match status" value="1"/>
</dbReference>
<comment type="caution">
    <text evidence="1">The sequence shown here is derived from an EMBL/GenBank/DDBJ whole genome shotgun (WGS) entry which is preliminary data.</text>
</comment>